<dbReference type="InterPro" id="IPR033181">
    <property type="entry name" value="Mic26_fungi"/>
</dbReference>
<comment type="caution">
    <text evidence="2">The sequence shown here is derived from an EMBL/GenBank/DDBJ whole genome shotgun (WGS) entry which is preliminary data.</text>
</comment>
<dbReference type="PANTHER" id="PTHR28268">
    <property type="entry name" value="MICOS SUBUNIT MIC26"/>
    <property type="match status" value="1"/>
</dbReference>
<dbReference type="GO" id="GO:0042407">
    <property type="term" value="P:cristae formation"/>
    <property type="evidence" value="ECO:0007669"/>
    <property type="project" value="InterPro"/>
</dbReference>
<keyword evidence="1" id="KW-0496">Mitochondrion</keyword>
<comment type="subunit">
    <text evidence="1">Component of the mitochondrial contact site and cristae organizing system (MICOS) complex.</text>
</comment>
<protein>
    <recommendedName>
        <fullName evidence="1">MICOS complex subunit</fullName>
    </recommendedName>
</protein>
<dbReference type="Pfam" id="PF09769">
    <property type="entry name" value="ApoO"/>
    <property type="match status" value="1"/>
</dbReference>
<gene>
    <name evidence="2" type="ORF">KQ657_004335</name>
</gene>
<name>A0A9P7VB08_9ASCO</name>
<dbReference type="EMBL" id="JAHMUF010000006">
    <property type="protein sequence ID" value="KAG7194659.1"/>
    <property type="molecule type" value="Genomic_DNA"/>
</dbReference>
<keyword evidence="1" id="KW-0472">Membrane</keyword>
<dbReference type="GeneID" id="66117709"/>
<keyword evidence="3" id="KW-1185">Reference proteome</keyword>
<dbReference type="RefSeq" id="XP_043050206.1">
    <property type="nucleotide sequence ID" value="XM_043195009.1"/>
</dbReference>
<comment type="function">
    <text evidence="1">Component of the MICOS complex, a large protein complex of the mitochondrial inner membrane that plays crucial roles in the maintenance of crista junctions, inner membrane architecture, and formation of contact sites to the outer membrane.</text>
</comment>
<evidence type="ECO:0000256" key="1">
    <source>
        <dbReference type="RuleBase" id="RU363021"/>
    </source>
</evidence>
<dbReference type="PANTHER" id="PTHR28268:SF1">
    <property type="entry name" value="MICOS SUBUNIT MIC26"/>
    <property type="match status" value="1"/>
</dbReference>
<accession>A0A9P7VB08</accession>
<dbReference type="OrthoDB" id="2399148at2759"/>
<comment type="subcellular location">
    <subcellularLocation>
        <location evidence="1">Mitochondrion inner membrane</location>
    </subcellularLocation>
</comment>
<evidence type="ECO:0000313" key="3">
    <source>
        <dbReference type="Proteomes" id="UP000790833"/>
    </source>
</evidence>
<proteinExistence type="predicted"/>
<reference evidence="2" key="1">
    <citation type="submission" date="2021-03" db="EMBL/GenBank/DDBJ databases">
        <authorList>
            <person name="Palmer J.M."/>
        </authorList>
    </citation>
    <scope>NUCLEOTIDE SEQUENCE</scope>
    <source>
        <strain evidence="2">ARV_011</strain>
    </source>
</reference>
<dbReference type="Proteomes" id="UP000790833">
    <property type="component" value="Unassembled WGS sequence"/>
</dbReference>
<dbReference type="GO" id="GO:0061617">
    <property type="term" value="C:MICOS complex"/>
    <property type="evidence" value="ECO:0007669"/>
    <property type="project" value="UniProtKB-UniRule"/>
</dbReference>
<evidence type="ECO:0000313" key="2">
    <source>
        <dbReference type="EMBL" id="KAG7194659.1"/>
    </source>
</evidence>
<keyword evidence="1" id="KW-0999">Mitochondrion inner membrane</keyword>
<dbReference type="InterPro" id="IPR019166">
    <property type="entry name" value="MIC26/MIC27"/>
</dbReference>
<sequence length="247" mass="27184">MLGLRSVRYISPVVAGSIVYGMQSPVYNDAPKRNFYEDDNEVVPVPGTTVPAAGSEIEMLGPNKLINGISVRTSSGLESIFKSIRANISAWYQSSQQVVDEQLNNYYTTERNVTNTVSGWHDNSEDLLPNSIYVMIGTLTGNIAARQRGPLAKLTFPIIFGLVSFKFFLPKTFSNTTGWFQQLERAKLPELAHQQDLAMAKADAAITGLEQSAEASNKYVKDTVVSLRKSIADITGLNIDEEVSKKK</sequence>
<dbReference type="AlphaFoldDB" id="A0A9P7VB08"/>
<dbReference type="GO" id="GO:0044284">
    <property type="term" value="C:mitochondrial crista junction"/>
    <property type="evidence" value="ECO:0007669"/>
    <property type="project" value="TreeGrafter"/>
</dbReference>
<organism evidence="2 3">
    <name type="scientific">Scheffersomyces spartinae</name>
    <dbReference type="NCBI Taxonomy" id="45513"/>
    <lineage>
        <taxon>Eukaryota</taxon>
        <taxon>Fungi</taxon>
        <taxon>Dikarya</taxon>
        <taxon>Ascomycota</taxon>
        <taxon>Saccharomycotina</taxon>
        <taxon>Pichiomycetes</taxon>
        <taxon>Debaryomycetaceae</taxon>
        <taxon>Scheffersomyces</taxon>
    </lineage>
</organism>